<protein>
    <recommendedName>
        <fullName evidence="3">DUF982 domain-containing protein</fullName>
    </recommendedName>
</protein>
<keyword evidence="2" id="KW-1185">Reference proteome</keyword>
<dbReference type="Pfam" id="PF06169">
    <property type="entry name" value="DUF982"/>
    <property type="match status" value="1"/>
</dbReference>
<dbReference type="Proteomes" id="UP001549031">
    <property type="component" value="Unassembled WGS sequence"/>
</dbReference>
<dbReference type="InterPro" id="IPR010385">
    <property type="entry name" value="DUF982"/>
</dbReference>
<accession>A0ABV2HBB6</accession>
<evidence type="ECO:0008006" key="3">
    <source>
        <dbReference type="Google" id="ProtNLM"/>
    </source>
</evidence>
<gene>
    <name evidence="1" type="ORF">ABID21_003971</name>
</gene>
<evidence type="ECO:0000313" key="1">
    <source>
        <dbReference type="EMBL" id="MET3587840.1"/>
    </source>
</evidence>
<comment type="caution">
    <text evidence="1">The sequence shown here is derived from an EMBL/GenBank/DDBJ whole genome shotgun (WGS) entry which is preliminary data.</text>
</comment>
<name>A0ABV2HBB6_9HYPH</name>
<dbReference type="EMBL" id="JBEPLJ010000016">
    <property type="protein sequence ID" value="MET3587840.1"/>
    <property type="molecule type" value="Genomic_DNA"/>
</dbReference>
<reference evidence="1 2" key="1">
    <citation type="submission" date="2024-06" db="EMBL/GenBank/DDBJ databases">
        <title>Genomic Encyclopedia of Type Strains, Phase IV (KMG-IV): sequencing the most valuable type-strain genomes for metagenomic binning, comparative biology and taxonomic classification.</title>
        <authorList>
            <person name="Goeker M."/>
        </authorList>
    </citation>
    <scope>NUCLEOTIDE SEQUENCE [LARGE SCALE GENOMIC DNA]</scope>
    <source>
        <strain evidence="1 2">DSM 105042</strain>
    </source>
</reference>
<proteinExistence type="predicted"/>
<sequence length="74" mass="8408">MLANHWKEPVVIRDGKIQISLATPEQAINWLAHERDQNSGKWRKAWQTCRAVHEGKLPAEEARSAVLLVAQSTH</sequence>
<organism evidence="1 2">
    <name type="scientific">Pseudorhizobium tarimense</name>
    <dbReference type="NCBI Taxonomy" id="1079109"/>
    <lineage>
        <taxon>Bacteria</taxon>
        <taxon>Pseudomonadati</taxon>
        <taxon>Pseudomonadota</taxon>
        <taxon>Alphaproteobacteria</taxon>
        <taxon>Hyphomicrobiales</taxon>
        <taxon>Rhizobiaceae</taxon>
        <taxon>Rhizobium/Agrobacterium group</taxon>
        <taxon>Pseudorhizobium</taxon>
    </lineage>
</organism>
<dbReference type="RefSeq" id="WP_247245456.1">
    <property type="nucleotide sequence ID" value="NZ_JALJRA010000015.1"/>
</dbReference>
<evidence type="ECO:0000313" key="2">
    <source>
        <dbReference type="Proteomes" id="UP001549031"/>
    </source>
</evidence>
<dbReference type="Gene3D" id="6.10.250.730">
    <property type="match status" value="1"/>
</dbReference>